<keyword evidence="3" id="KW-0804">Transcription</keyword>
<evidence type="ECO:0000313" key="5">
    <source>
        <dbReference type="EMBL" id="NGO53080.1"/>
    </source>
</evidence>
<dbReference type="Pfam" id="PF00392">
    <property type="entry name" value="GntR"/>
    <property type="match status" value="1"/>
</dbReference>
<dbReference type="Gene3D" id="1.20.120.530">
    <property type="entry name" value="GntR ligand-binding domain-like"/>
    <property type="match status" value="1"/>
</dbReference>
<accession>A0A6G4WG27</accession>
<dbReference type="SUPFAM" id="SSF46785">
    <property type="entry name" value="Winged helix' DNA-binding domain"/>
    <property type="match status" value="1"/>
</dbReference>
<dbReference type="InterPro" id="IPR011711">
    <property type="entry name" value="GntR_C"/>
</dbReference>
<evidence type="ECO:0000313" key="6">
    <source>
        <dbReference type="Proteomes" id="UP001642900"/>
    </source>
</evidence>
<dbReference type="InterPro" id="IPR036388">
    <property type="entry name" value="WH-like_DNA-bd_sf"/>
</dbReference>
<dbReference type="SUPFAM" id="SSF48008">
    <property type="entry name" value="GntR ligand-binding domain-like"/>
    <property type="match status" value="1"/>
</dbReference>
<dbReference type="Gene3D" id="1.10.10.10">
    <property type="entry name" value="Winged helix-like DNA-binding domain superfamily/Winged helix DNA-binding domain"/>
    <property type="match status" value="1"/>
</dbReference>
<keyword evidence="2" id="KW-0238">DNA-binding</keyword>
<dbReference type="EMBL" id="JAAKZF010000026">
    <property type="protein sequence ID" value="NGO53080.1"/>
    <property type="molecule type" value="Genomic_DNA"/>
</dbReference>
<comment type="caution">
    <text evidence="5">The sequence shown here is derived from an EMBL/GenBank/DDBJ whole genome shotgun (WGS) entry which is preliminary data.</text>
</comment>
<dbReference type="SMART" id="SM00895">
    <property type="entry name" value="FCD"/>
    <property type="match status" value="1"/>
</dbReference>
<gene>
    <name evidence="5" type="ORF">G6N73_18215</name>
</gene>
<dbReference type="InterPro" id="IPR036390">
    <property type="entry name" value="WH_DNA-bd_sf"/>
</dbReference>
<dbReference type="PRINTS" id="PR00035">
    <property type="entry name" value="HTHGNTR"/>
</dbReference>
<dbReference type="GO" id="GO:0003700">
    <property type="term" value="F:DNA-binding transcription factor activity"/>
    <property type="evidence" value="ECO:0007669"/>
    <property type="project" value="InterPro"/>
</dbReference>
<proteinExistence type="predicted"/>
<dbReference type="PANTHER" id="PTHR43537">
    <property type="entry name" value="TRANSCRIPTIONAL REGULATOR, GNTR FAMILY"/>
    <property type="match status" value="1"/>
</dbReference>
<dbReference type="InterPro" id="IPR000524">
    <property type="entry name" value="Tscrpt_reg_HTH_GntR"/>
</dbReference>
<dbReference type="AlphaFoldDB" id="A0A6G4WG27"/>
<keyword evidence="6" id="KW-1185">Reference proteome</keyword>
<keyword evidence="1" id="KW-0805">Transcription regulation</keyword>
<protein>
    <submittedName>
        <fullName evidence="5">FadR family transcriptional regulator</fullName>
    </submittedName>
</protein>
<reference evidence="5 6" key="1">
    <citation type="submission" date="2020-02" db="EMBL/GenBank/DDBJ databases">
        <title>Genome sequence of strain CCNWXJ40-4.</title>
        <authorList>
            <person name="Gao J."/>
            <person name="Sun J."/>
        </authorList>
    </citation>
    <scope>NUCLEOTIDE SEQUENCE [LARGE SCALE GENOMIC DNA]</scope>
    <source>
        <strain evidence="5 6">CCNWXJ 40-4</strain>
    </source>
</reference>
<dbReference type="CDD" id="cd07377">
    <property type="entry name" value="WHTH_GntR"/>
    <property type="match status" value="1"/>
</dbReference>
<feature type="domain" description="HTH gntR-type" evidence="4">
    <location>
        <begin position="9"/>
        <end position="77"/>
    </location>
</feature>
<organism evidence="5 6">
    <name type="scientific">Allomesorhizobium camelthorni</name>
    <dbReference type="NCBI Taxonomy" id="475069"/>
    <lineage>
        <taxon>Bacteria</taxon>
        <taxon>Pseudomonadati</taxon>
        <taxon>Pseudomonadota</taxon>
        <taxon>Alphaproteobacteria</taxon>
        <taxon>Hyphomicrobiales</taxon>
        <taxon>Phyllobacteriaceae</taxon>
        <taxon>Allomesorhizobium</taxon>
    </lineage>
</organism>
<dbReference type="Proteomes" id="UP001642900">
    <property type="component" value="Unassembled WGS sequence"/>
</dbReference>
<evidence type="ECO:0000256" key="2">
    <source>
        <dbReference type="ARBA" id="ARBA00023125"/>
    </source>
</evidence>
<dbReference type="GO" id="GO:0003677">
    <property type="term" value="F:DNA binding"/>
    <property type="evidence" value="ECO:0007669"/>
    <property type="project" value="UniProtKB-KW"/>
</dbReference>
<sequence length="252" mass="27642">MMFLMAILRTRHQDAVDVIAGWIVGGRFAADAVLPTEDEIGDELGVSRTVVREAMRTLVAKGMVNVRRRHGTQVQPVDSWSLFDPQVVSWRLSSGLTREFIEDLIHFRLGIEPYAAGLAAANPEFPGERLDLYFRRMAAAVDGDGDYHQADLAFHETIFLGSGNQFLRQLAPLMANTLRVSFSLSVISMDSARASLPMHRAVADAIIGRDPEAARAALTTLIEAAREDIFQVLPLSTGGTNAERDRLAGPRA</sequence>
<dbReference type="PANTHER" id="PTHR43537:SF44">
    <property type="entry name" value="GNTR FAMILY REGULATORY PROTEIN"/>
    <property type="match status" value="1"/>
</dbReference>
<evidence type="ECO:0000259" key="4">
    <source>
        <dbReference type="PROSITE" id="PS50949"/>
    </source>
</evidence>
<evidence type="ECO:0000256" key="1">
    <source>
        <dbReference type="ARBA" id="ARBA00023015"/>
    </source>
</evidence>
<dbReference type="Pfam" id="PF07729">
    <property type="entry name" value="FCD"/>
    <property type="match status" value="1"/>
</dbReference>
<evidence type="ECO:0000256" key="3">
    <source>
        <dbReference type="ARBA" id="ARBA00023163"/>
    </source>
</evidence>
<dbReference type="SMART" id="SM00345">
    <property type="entry name" value="HTH_GNTR"/>
    <property type="match status" value="1"/>
</dbReference>
<dbReference type="PROSITE" id="PS50949">
    <property type="entry name" value="HTH_GNTR"/>
    <property type="match status" value="1"/>
</dbReference>
<dbReference type="InterPro" id="IPR008920">
    <property type="entry name" value="TF_FadR/GntR_C"/>
</dbReference>
<name>A0A6G4WG27_9HYPH</name>